<reference evidence="1 2" key="1">
    <citation type="submission" date="2020-04" db="EMBL/GenBank/DDBJ databases">
        <title>FDA dAtabase for Regulatory Grade micrObial Sequences (FDA-ARGOS): Supporting development and validation of Infectious Disease Dx tests.</title>
        <authorList>
            <person name="Sciortino C."/>
            <person name="Tallon L."/>
            <person name="Sadzewicz L."/>
            <person name="Vavikolanu K."/>
            <person name="Mehta A."/>
            <person name="Aluvathingal J."/>
            <person name="Nadendla S."/>
            <person name="Nandy P."/>
            <person name="Geyer C."/>
            <person name="Yan Y."/>
            <person name="Sichtig H."/>
        </authorList>
    </citation>
    <scope>NUCLEOTIDE SEQUENCE [LARGE SCALE GENOMIC DNA]</scope>
    <source>
        <strain evidence="1 2">FDAARGOS_633</strain>
    </source>
</reference>
<proteinExistence type="predicted"/>
<organism evidence="1 2">
    <name type="scientific">Agrobacterium pusense</name>
    <dbReference type="NCBI Taxonomy" id="648995"/>
    <lineage>
        <taxon>Bacteria</taxon>
        <taxon>Pseudomonadati</taxon>
        <taxon>Pseudomonadota</taxon>
        <taxon>Alphaproteobacteria</taxon>
        <taxon>Hyphomicrobiales</taxon>
        <taxon>Rhizobiaceae</taxon>
        <taxon>Rhizobium/Agrobacterium group</taxon>
        <taxon>Agrobacterium</taxon>
    </lineage>
</organism>
<sequence>MSNCSDERHRIDRDTHDLALIFLSDFYIGERSIYRIKPKQQLWIRYATEGEIRDNRYFSALSWRAVVSDAIREGRRLEMMQADTPDRLRQLFPPAIMRELEVARFV</sequence>
<evidence type="ECO:0000313" key="2">
    <source>
        <dbReference type="Proteomes" id="UP000500870"/>
    </source>
</evidence>
<name>A0A6H0ZN34_9HYPH</name>
<accession>A0A6H0ZN34</accession>
<dbReference type="RefSeq" id="WP_177319171.1">
    <property type="nucleotide sequence ID" value="NZ_CP050898.1"/>
</dbReference>
<evidence type="ECO:0000313" key="1">
    <source>
        <dbReference type="EMBL" id="QIX21311.1"/>
    </source>
</evidence>
<gene>
    <name evidence="1" type="ORF">FOB41_09265</name>
</gene>
<dbReference type="EMBL" id="CP050898">
    <property type="protein sequence ID" value="QIX21311.1"/>
    <property type="molecule type" value="Genomic_DNA"/>
</dbReference>
<protein>
    <submittedName>
        <fullName evidence="1">Uncharacterized protein</fullName>
    </submittedName>
</protein>
<dbReference type="AlphaFoldDB" id="A0A6H0ZN34"/>
<dbReference type="Proteomes" id="UP000500870">
    <property type="component" value="Chromosome 1"/>
</dbReference>